<dbReference type="AlphaFoldDB" id="A0A9D2J498"/>
<dbReference type="EMBL" id="DXBY01000164">
    <property type="protein sequence ID" value="HIZ36038.1"/>
    <property type="molecule type" value="Genomic_DNA"/>
</dbReference>
<reference evidence="3" key="2">
    <citation type="submission" date="2021-04" db="EMBL/GenBank/DDBJ databases">
        <authorList>
            <person name="Gilroy R."/>
        </authorList>
    </citation>
    <scope>NUCLEOTIDE SEQUENCE</scope>
    <source>
        <strain evidence="3">ChiGjej4B4-7305</strain>
    </source>
</reference>
<dbReference type="Pfam" id="PF04854">
    <property type="entry name" value="DUF624"/>
    <property type="match status" value="1"/>
</dbReference>
<evidence type="ECO:0000313" key="4">
    <source>
        <dbReference type="Proteomes" id="UP000824037"/>
    </source>
</evidence>
<keyword evidence="2" id="KW-1133">Transmembrane helix</keyword>
<reference evidence="3" key="1">
    <citation type="journal article" date="2021" name="PeerJ">
        <title>Extensive microbial diversity within the chicken gut microbiome revealed by metagenomics and culture.</title>
        <authorList>
            <person name="Gilroy R."/>
            <person name="Ravi A."/>
            <person name="Getino M."/>
            <person name="Pursley I."/>
            <person name="Horton D.L."/>
            <person name="Alikhan N.F."/>
            <person name="Baker D."/>
            <person name="Gharbi K."/>
            <person name="Hall N."/>
            <person name="Watson M."/>
            <person name="Adriaenssens E.M."/>
            <person name="Foster-Nyarko E."/>
            <person name="Jarju S."/>
            <person name="Secka A."/>
            <person name="Antonio M."/>
            <person name="Oren A."/>
            <person name="Chaudhuri R.R."/>
            <person name="La Ragione R."/>
            <person name="Hildebrand F."/>
            <person name="Pallen M.J."/>
        </authorList>
    </citation>
    <scope>NUCLEOTIDE SEQUENCE</scope>
    <source>
        <strain evidence="3">ChiGjej4B4-7305</strain>
    </source>
</reference>
<dbReference type="InterPro" id="IPR006938">
    <property type="entry name" value="DUF624"/>
</dbReference>
<feature type="compositionally biased region" description="Basic and acidic residues" evidence="1">
    <location>
        <begin position="238"/>
        <end position="249"/>
    </location>
</feature>
<keyword evidence="2" id="KW-0472">Membrane</keyword>
<feature type="transmembrane region" description="Helical" evidence="2">
    <location>
        <begin position="109"/>
        <end position="129"/>
    </location>
</feature>
<evidence type="ECO:0000256" key="2">
    <source>
        <dbReference type="SAM" id="Phobius"/>
    </source>
</evidence>
<keyword evidence="2" id="KW-0812">Transmembrane</keyword>
<gene>
    <name evidence="3" type="ORF">H9815_09695</name>
</gene>
<proteinExistence type="predicted"/>
<evidence type="ECO:0000256" key="1">
    <source>
        <dbReference type="SAM" id="MobiDB-lite"/>
    </source>
</evidence>
<accession>A0A9D2J498</accession>
<name>A0A9D2J498_9MICO</name>
<feature type="transmembrane region" description="Helical" evidence="2">
    <location>
        <begin position="169"/>
        <end position="190"/>
    </location>
</feature>
<feature type="region of interest" description="Disordered" evidence="1">
    <location>
        <begin position="205"/>
        <end position="249"/>
    </location>
</feature>
<sequence>MLSYEGLVRLNHLLSGFYRLLWLNLLWIATTVVGLGIVGAGPATYAFAKYVDRWFRLGELPPVTATFRRYATELGWRPVLVSWVLLGLGAVIGVNVLSAPSWYLRVANLLALVLLAVITAYVYFVLAALEVNTIRSTLTAALLLGVGSLHWTIIGTTAVAALYWLMYRFALPLLPLVGIALPMAVVGLIVRSVFRRLAEDDAAEAEAHTETLPQQQTPTRSERNDALVASRTPGPAGHWERHLEKGNPR</sequence>
<evidence type="ECO:0000313" key="3">
    <source>
        <dbReference type="EMBL" id="HIZ36038.1"/>
    </source>
</evidence>
<comment type="caution">
    <text evidence="3">The sequence shown here is derived from an EMBL/GenBank/DDBJ whole genome shotgun (WGS) entry which is preliminary data.</text>
</comment>
<feature type="transmembrane region" description="Helical" evidence="2">
    <location>
        <begin position="141"/>
        <end position="163"/>
    </location>
</feature>
<feature type="transmembrane region" description="Helical" evidence="2">
    <location>
        <begin position="20"/>
        <end position="48"/>
    </location>
</feature>
<organism evidence="3 4">
    <name type="scientific">Candidatus Ruania gallistercoris</name>
    <dbReference type="NCBI Taxonomy" id="2838746"/>
    <lineage>
        <taxon>Bacteria</taxon>
        <taxon>Bacillati</taxon>
        <taxon>Actinomycetota</taxon>
        <taxon>Actinomycetes</taxon>
        <taxon>Micrococcales</taxon>
        <taxon>Ruaniaceae</taxon>
        <taxon>Ruania</taxon>
    </lineage>
</organism>
<dbReference type="Proteomes" id="UP000824037">
    <property type="component" value="Unassembled WGS sequence"/>
</dbReference>
<feature type="transmembrane region" description="Helical" evidence="2">
    <location>
        <begin position="79"/>
        <end position="103"/>
    </location>
</feature>
<protein>
    <submittedName>
        <fullName evidence="3">DUF624 domain-containing protein</fullName>
    </submittedName>
</protein>